<evidence type="ECO:0000259" key="8">
    <source>
        <dbReference type="PROSITE" id="PS50908"/>
    </source>
</evidence>
<dbReference type="eggNOG" id="KOG3299">
    <property type="taxonomic scope" value="Eukaryota"/>
</dbReference>
<keyword evidence="4" id="KW-0678">Repressor</keyword>
<dbReference type="SUPFAM" id="SSF54495">
    <property type="entry name" value="UBC-like"/>
    <property type="match status" value="1"/>
</dbReference>
<dbReference type="PANTHER" id="PTHR16301:SF25">
    <property type="entry name" value="PROTEIN IMPACT"/>
    <property type="match status" value="1"/>
</dbReference>
<dbReference type="PaxDb" id="55529-EKX43442"/>
<dbReference type="GO" id="GO:0005737">
    <property type="term" value="C:cytoplasm"/>
    <property type="evidence" value="ECO:0007669"/>
    <property type="project" value="UniProtKB-SubCell"/>
</dbReference>
<dbReference type="Gene3D" id="3.10.110.10">
    <property type="entry name" value="Ubiquitin Conjugating Enzyme"/>
    <property type="match status" value="1"/>
</dbReference>
<comment type="subcellular location">
    <subcellularLocation>
        <location evidence="1">Cytoplasm</location>
    </subcellularLocation>
</comment>
<dbReference type="GeneID" id="17300100"/>
<dbReference type="EMBL" id="JH993010">
    <property type="protein sequence ID" value="EKX43442.1"/>
    <property type="molecule type" value="Genomic_DNA"/>
</dbReference>
<feature type="domain" description="RWD" evidence="8">
    <location>
        <begin position="1"/>
        <end position="102"/>
    </location>
</feature>
<dbReference type="Gene3D" id="3.30.230.30">
    <property type="entry name" value="Impact, N-terminal domain"/>
    <property type="match status" value="1"/>
</dbReference>
<keyword evidence="5" id="KW-0810">Translation regulation</keyword>
<dbReference type="CDD" id="cd23821">
    <property type="entry name" value="RWD_IMPACT"/>
    <property type="match status" value="1"/>
</dbReference>
<dbReference type="PANTHER" id="PTHR16301">
    <property type="entry name" value="IMPACT-RELATED"/>
    <property type="match status" value="1"/>
</dbReference>
<reference evidence="11" key="2">
    <citation type="submission" date="2012-11" db="EMBL/GenBank/DDBJ databases">
        <authorList>
            <person name="Kuo A."/>
            <person name="Curtis B.A."/>
            <person name="Tanifuji G."/>
            <person name="Burki F."/>
            <person name="Gruber A."/>
            <person name="Irimia M."/>
            <person name="Maruyama S."/>
            <person name="Arias M.C."/>
            <person name="Ball S.G."/>
            <person name="Gile G.H."/>
            <person name="Hirakawa Y."/>
            <person name="Hopkins J.F."/>
            <person name="Rensing S.A."/>
            <person name="Schmutz J."/>
            <person name="Symeonidi A."/>
            <person name="Elias M."/>
            <person name="Eveleigh R.J."/>
            <person name="Herman E.K."/>
            <person name="Klute M.J."/>
            <person name="Nakayama T."/>
            <person name="Obornik M."/>
            <person name="Reyes-Prieto A."/>
            <person name="Armbrust E.V."/>
            <person name="Aves S.J."/>
            <person name="Beiko R.G."/>
            <person name="Coutinho P."/>
            <person name="Dacks J.B."/>
            <person name="Durnford D.G."/>
            <person name="Fast N.M."/>
            <person name="Green B.R."/>
            <person name="Grisdale C."/>
            <person name="Hempe F."/>
            <person name="Henrissat B."/>
            <person name="Hoppner M.P."/>
            <person name="Ishida K.-I."/>
            <person name="Kim E."/>
            <person name="Koreny L."/>
            <person name="Kroth P.G."/>
            <person name="Liu Y."/>
            <person name="Malik S.-B."/>
            <person name="Maier U.G."/>
            <person name="McRose D."/>
            <person name="Mock T."/>
            <person name="Neilson J.A."/>
            <person name="Onodera N.T."/>
            <person name="Poole A.M."/>
            <person name="Pritham E.J."/>
            <person name="Richards T.A."/>
            <person name="Rocap G."/>
            <person name="Roy S.W."/>
            <person name="Sarai C."/>
            <person name="Schaack S."/>
            <person name="Shirato S."/>
            <person name="Slamovits C.H."/>
            <person name="Spencer D.F."/>
            <person name="Suzuki S."/>
            <person name="Worden A.Z."/>
            <person name="Zauner S."/>
            <person name="Barry K."/>
            <person name="Bell C."/>
            <person name="Bharti A.K."/>
            <person name="Crow J.A."/>
            <person name="Grimwood J."/>
            <person name="Kramer R."/>
            <person name="Lindquist E."/>
            <person name="Lucas S."/>
            <person name="Salamov A."/>
            <person name="McFadden G.I."/>
            <person name="Lane C.E."/>
            <person name="Keeling P.J."/>
            <person name="Gray M.W."/>
            <person name="Grigoriev I.V."/>
            <person name="Archibald J.M."/>
        </authorList>
    </citation>
    <scope>NUCLEOTIDE SEQUENCE</scope>
    <source>
        <strain evidence="11">CCMP2712</strain>
    </source>
</reference>
<dbReference type="InterPro" id="IPR020568">
    <property type="entry name" value="Ribosomal_Su5_D2-typ_SF"/>
</dbReference>
<gene>
    <name evidence="9" type="ORF">GUITHDRAFT_140486</name>
</gene>
<dbReference type="InterPro" id="IPR016135">
    <property type="entry name" value="UBQ-conjugating_enzyme/RWD"/>
</dbReference>
<feature type="region of interest" description="Disordered" evidence="7">
    <location>
        <begin position="107"/>
        <end position="126"/>
    </location>
</feature>
<dbReference type="InterPro" id="IPR023582">
    <property type="entry name" value="Impact"/>
</dbReference>
<evidence type="ECO:0000256" key="5">
    <source>
        <dbReference type="ARBA" id="ARBA00022845"/>
    </source>
</evidence>
<dbReference type="PROSITE" id="PS50908">
    <property type="entry name" value="RWD"/>
    <property type="match status" value="1"/>
</dbReference>
<evidence type="ECO:0000256" key="2">
    <source>
        <dbReference type="ARBA" id="ARBA00007665"/>
    </source>
</evidence>
<keyword evidence="6" id="KW-0346">Stress response</keyword>
<dbReference type="InterPro" id="IPR006575">
    <property type="entry name" value="RWD_dom"/>
</dbReference>
<proteinExistence type="inferred from homology"/>
<reference evidence="10" key="3">
    <citation type="submission" date="2016-03" db="UniProtKB">
        <authorList>
            <consortium name="EnsemblProtists"/>
        </authorList>
    </citation>
    <scope>IDENTIFICATION</scope>
</reference>
<dbReference type="Proteomes" id="UP000011087">
    <property type="component" value="Unassembled WGS sequence"/>
</dbReference>
<reference evidence="9 11" key="1">
    <citation type="journal article" date="2012" name="Nature">
        <title>Algal genomes reveal evolutionary mosaicism and the fate of nucleomorphs.</title>
        <authorList>
            <consortium name="DOE Joint Genome Institute"/>
            <person name="Curtis B.A."/>
            <person name="Tanifuji G."/>
            <person name="Burki F."/>
            <person name="Gruber A."/>
            <person name="Irimia M."/>
            <person name="Maruyama S."/>
            <person name="Arias M.C."/>
            <person name="Ball S.G."/>
            <person name="Gile G.H."/>
            <person name="Hirakawa Y."/>
            <person name="Hopkins J.F."/>
            <person name="Kuo A."/>
            <person name="Rensing S.A."/>
            <person name="Schmutz J."/>
            <person name="Symeonidi A."/>
            <person name="Elias M."/>
            <person name="Eveleigh R.J."/>
            <person name="Herman E.K."/>
            <person name="Klute M.J."/>
            <person name="Nakayama T."/>
            <person name="Obornik M."/>
            <person name="Reyes-Prieto A."/>
            <person name="Armbrust E.V."/>
            <person name="Aves S.J."/>
            <person name="Beiko R.G."/>
            <person name="Coutinho P."/>
            <person name="Dacks J.B."/>
            <person name="Durnford D.G."/>
            <person name="Fast N.M."/>
            <person name="Green B.R."/>
            <person name="Grisdale C.J."/>
            <person name="Hempel F."/>
            <person name="Henrissat B."/>
            <person name="Hoppner M.P."/>
            <person name="Ishida K."/>
            <person name="Kim E."/>
            <person name="Koreny L."/>
            <person name="Kroth P.G."/>
            <person name="Liu Y."/>
            <person name="Malik S.B."/>
            <person name="Maier U.G."/>
            <person name="McRose D."/>
            <person name="Mock T."/>
            <person name="Neilson J.A."/>
            <person name="Onodera N.T."/>
            <person name="Poole A.M."/>
            <person name="Pritham E.J."/>
            <person name="Richards T.A."/>
            <person name="Rocap G."/>
            <person name="Roy S.W."/>
            <person name="Sarai C."/>
            <person name="Schaack S."/>
            <person name="Shirato S."/>
            <person name="Slamovits C.H."/>
            <person name="Spencer D.F."/>
            <person name="Suzuki S."/>
            <person name="Worden A.Z."/>
            <person name="Zauner S."/>
            <person name="Barry K."/>
            <person name="Bell C."/>
            <person name="Bharti A.K."/>
            <person name="Crow J.A."/>
            <person name="Grimwood J."/>
            <person name="Kramer R."/>
            <person name="Lindquist E."/>
            <person name="Lucas S."/>
            <person name="Salamov A."/>
            <person name="McFadden G.I."/>
            <person name="Lane C.E."/>
            <person name="Keeling P.J."/>
            <person name="Gray M.W."/>
            <person name="Grigoriev I.V."/>
            <person name="Archibald J.M."/>
        </authorList>
    </citation>
    <scope>NUCLEOTIDE SEQUENCE</scope>
    <source>
        <strain evidence="9 11">CCMP2712</strain>
    </source>
</reference>
<dbReference type="STRING" id="905079.L1J544"/>
<dbReference type="GO" id="GO:0140469">
    <property type="term" value="P:GCN2-mediated signaling"/>
    <property type="evidence" value="ECO:0007669"/>
    <property type="project" value="TreeGrafter"/>
</dbReference>
<name>L1J544_GUITC</name>
<comment type="similarity">
    <text evidence="2">Belongs to the IMPACT family.</text>
</comment>
<dbReference type="SMART" id="SM00591">
    <property type="entry name" value="RWD"/>
    <property type="match status" value="1"/>
</dbReference>
<dbReference type="AlphaFoldDB" id="L1J544"/>
<dbReference type="InterPro" id="IPR001498">
    <property type="entry name" value="Impact_N"/>
</dbReference>
<evidence type="ECO:0000256" key="1">
    <source>
        <dbReference type="ARBA" id="ARBA00004496"/>
    </source>
</evidence>
<dbReference type="Pfam" id="PF01205">
    <property type="entry name" value="Impact_N"/>
    <property type="match status" value="1"/>
</dbReference>
<keyword evidence="11" id="KW-1185">Reference proteome</keyword>
<feature type="compositionally biased region" description="Basic and acidic residues" evidence="7">
    <location>
        <begin position="110"/>
        <end position="119"/>
    </location>
</feature>
<dbReference type="InterPro" id="IPR036956">
    <property type="entry name" value="Impact_N_sf"/>
</dbReference>
<dbReference type="GO" id="GO:0006446">
    <property type="term" value="P:regulation of translational initiation"/>
    <property type="evidence" value="ECO:0007669"/>
    <property type="project" value="TreeGrafter"/>
</dbReference>
<dbReference type="HOGENOM" id="CLU_045276_1_0_1"/>
<evidence type="ECO:0000313" key="9">
    <source>
        <dbReference type="EMBL" id="EKX43442.1"/>
    </source>
</evidence>
<accession>L1J544</accession>
<evidence type="ECO:0000313" key="11">
    <source>
        <dbReference type="Proteomes" id="UP000011087"/>
    </source>
</evidence>
<dbReference type="OMA" id="INDSIIC"/>
<keyword evidence="3" id="KW-0963">Cytoplasm</keyword>
<protein>
    <recommendedName>
        <fullName evidence="8">RWD domain-containing protein</fullName>
    </recommendedName>
</protein>
<evidence type="ECO:0000313" key="10">
    <source>
        <dbReference type="EnsemblProtists" id="EKX43442"/>
    </source>
</evidence>
<dbReference type="OrthoDB" id="69641at2759"/>
<evidence type="ECO:0000256" key="3">
    <source>
        <dbReference type="ARBA" id="ARBA00022490"/>
    </source>
</evidence>
<dbReference type="RefSeq" id="XP_005830422.1">
    <property type="nucleotide sequence ID" value="XM_005830365.1"/>
</dbReference>
<sequence length="283" mass="31584">MEALSAIFGEDFSKVSDDSFEISLAVEGEQSIRFLCALPEFYPSQEPPLFELKADWLEPSQVNLLIEELEKLARESVGERVNERQVVVFKLTEFLRNEGAELIRSFLPSPREEASTRDQEEADEELASAMQSKLLNDFFDEQEDNSSRAIRISDSADHLIAKWEARIQHGGGYAGDPFTDRKSTFQAHLAEVHSEGEVRELLLVLNSNNKAGSRLLHLLDIVSALNVCVVVSRWYGGIQLGPDRFKHINNVARELLDRQGFCTSDSVQGSGRTGAKKKGGKAS</sequence>
<dbReference type="Pfam" id="PF05773">
    <property type="entry name" value="RWD"/>
    <property type="match status" value="1"/>
</dbReference>
<evidence type="ECO:0000256" key="6">
    <source>
        <dbReference type="ARBA" id="ARBA00023016"/>
    </source>
</evidence>
<evidence type="ECO:0000256" key="4">
    <source>
        <dbReference type="ARBA" id="ARBA00022491"/>
    </source>
</evidence>
<organism evidence="9">
    <name type="scientific">Guillardia theta (strain CCMP2712)</name>
    <name type="common">Cryptophyte</name>
    <dbReference type="NCBI Taxonomy" id="905079"/>
    <lineage>
        <taxon>Eukaryota</taxon>
        <taxon>Cryptophyceae</taxon>
        <taxon>Pyrenomonadales</taxon>
        <taxon>Geminigeraceae</taxon>
        <taxon>Guillardia</taxon>
    </lineage>
</organism>
<evidence type="ECO:0000256" key="7">
    <source>
        <dbReference type="SAM" id="MobiDB-lite"/>
    </source>
</evidence>
<dbReference type="SUPFAM" id="SSF54211">
    <property type="entry name" value="Ribosomal protein S5 domain 2-like"/>
    <property type="match status" value="1"/>
</dbReference>
<dbReference type="EnsemblProtists" id="EKX43442">
    <property type="protein sequence ID" value="EKX43442"/>
    <property type="gene ID" value="GUITHDRAFT_140486"/>
</dbReference>
<dbReference type="KEGG" id="gtt:GUITHDRAFT_140486"/>